<keyword evidence="7 13" id="KW-1133">Transmembrane helix</keyword>
<evidence type="ECO:0000256" key="3">
    <source>
        <dbReference type="ARBA" id="ARBA00022448"/>
    </source>
</evidence>
<dbReference type="RefSeq" id="WP_284195280.1">
    <property type="nucleotide sequence ID" value="NZ_BSOG01000001.1"/>
</dbReference>
<dbReference type="EMBL" id="BSOG01000001">
    <property type="protein sequence ID" value="GLR12143.1"/>
    <property type="molecule type" value="Genomic_DNA"/>
</dbReference>
<evidence type="ECO:0000256" key="5">
    <source>
        <dbReference type="ARBA" id="ARBA00022692"/>
    </source>
</evidence>
<keyword evidence="11 13" id="KW-0066">ATP synthesis</keyword>
<dbReference type="InterPro" id="IPR035921">
    <property type="entry name" value="F/V-ATP_Csub_sf"/>
</dbReference>
<evidence type="ECO:0000256" key="12">
    <source>
        <dbReference type="ARBA" id="ARBA00025198"/>
    </source>
</evidence>
<dbReference type="CDD" id="cd18185">
    <property type="entry name" value="ATP-synt_Fo_c_ATPE"/>
    <property type="match status" value="1"/>
</dbReference>
<comment type="similarity">
    <text evidence="2 13">Belongs to the ATPase C chain family.</text>
</comment>
<feature type="transmembrane region" description="Helical" evidence="13">
    <location>
        <begin position="58"/>
        <end position="81"/>
    </location>
</feature>
<keyword evidence="6 13" id="KW-0375">Hydrogen ion transport</keyword>
<comment type="function">
    <text evidence="12 13">F(1)F(0) ATP synthase produces ATP from ADP in the presence of a proton or sodium gradient. F-type ATPases consist of two structural domains, F(1) containing the extramembraneous catalytic core and F(0) containing the membrane proton channel, linked together by a central stalk and a peripheral stalk. During catalysis, ATP synthesis in the catalytic domain of F(1) is coupled via a rotary mechanism of the central stalk subunits to proton translocation.</text>
</comment>
<feature type="transmembrane region" description="Helical" evidence="13">
    <location>
        <begin position="12"/>
        <end position="37"/>
    </location>
</feature>
<keyword evidence="3 13" id="KW-0813">Transport</keyword>
<reference evidence="16" key="1">
    <citation type="journal article" date="2019" name="Int. J. Syst. Evol. Microbiol.">
        <title>The Global Catalogue of Microorganisms (GCM) 10K type strain sequencing project: providing services to taxonomists for standard genome sequencing and annotation.</title>
        <authorList>
            <consortium name="The Broad Institute Genomics Platform"/>
            <consortium name="The Broad Institute Genome Sequencing Center for Infectious Disease"/>
            <person name="Wu L."/>
            <person name="Ma J."/>
        </authorList>
    </citation>
    <scope>NUCLEOTIDE SEQUENCE [LARGE SCALE GENOMIC DNA]</scope>
    <source>
        <strain evidence="16">NBRC 110044</strain>
    </source>
</reference>
<feature type="site" description="Reversibly protonated during proton transport" evidence="13">
    <location>
        <position position="66"/>
    </location>
</feature>
<keyword evidence="8 13" id="KW-0406">Ion transport</keyword>
<evidence type="ECO:0000313" key="15">
    <source>
        <dbReference type="EMBL" id="GLR12143.1"/>
    </source>
</evidence>
<dbReference type="SUPFAM" id="SSF81333">
    <property type="entry name" value="F1F0 ATP synthase subunit C"/>
    <property type="match status" value="1"/>
</dbReference>
<dbReference type="Proteomes" id="UP001156706">
    <property type="component" value="Unassembled WGS sequence"/>
</dbReference>
<dbReference type="HAMAP" id="MF_01396">
    <property type="entry name" value="ATP_synth_c_bact"/>
    <property type="match status" value="1"/>
</dbReference>
<dbReference type="InterPro" id="IPR020537">
    <property type="entry name" value="ATP_synth_F0_csu_DDCD_BS"/>
</dbReference>
<dbReference type="NCBIfam" id="NF005363">
    <property type="entry name" value="PRK06876.1"/>
    <property type="match status" value="1"/>
</dbReference>
<keyword evidence="4 13" id="KW-0138">CF(0)</keyword>
<accession>A0ABQ5YES6</accession>
<comment type="subcellular location">
    <subcellularLocation>
        <location evidence="13">Cell membrane</location>
        <topology evidence="13">Multi-pass membrane protein</topology>
    </subcellularLocation>
    <subcellularLocation>
        <location evidence="1">Membrane</location>
        <topology evidence="1">Multi-pass membrane protein</topology>
    </subcellularLocation>
</comment>
<name>A0ABQ5YES6_9NEIS</name>
<gene>
    <name evidence="13 15" type="primary">atpE</name>
    <name evidence="15" type="ORF">GCM10007907_09330</name>
</gene>
<proteinExistence type="inferred from homology"/>
<comment type="caution">
    <text evidence="15">The sequence shown here is derived from an EMBL/GenBank/DDBJ whole genome shotgun (WGS) entry which is preliminary data.</text>
</comment>
<evidence type="ECO:0000256" key="7">
    <source>
        <dbReference type="ARBA" id="ARBA00022989"/>
    </source>
</evidence>
<dbReference type="InterPro" id="IPR002379">
    <property type="entry name" value="ATPase_proteolipid_c-like_dom"/>
</dbReference>
<keyword evidence="5 13" id="KW-0812">Transmembrane</keyword>
<dbReference type="Gene3D" id="1.20.20.10">
    <property type="entry name" value="F1F0 ATP synthase subunit C"/>
    <property type="match status" value="1"/>
</dbReference>
<evidence type="ECO:0000256" key="10">
    <source>
        <dbReference type="ARBA" id="ARBA00023136"/>
    </source>
</evidence>
<evidence type="ECO:0000256" key="13">
    <source>
        <dbReference type="HAMAP-Rule" id="MF_01396"/>
    </source>
</evidence>
<sequence length="93" mass="9370">MEHAVLIANVQQFTAIAIGLMIGLAGVGAAIGVALVGAKFLEGAARQPESAAALQPKLFVIAGLVDAIFIITVAVALMFAFGNPLVALIRTAA</sequence>
<comment type="function">
    <text evidence="13">Key component of the F(0) channel; it plays a direct role in translocation across the membrane. A homomeric c-ring of between 10-14 subunits forms the central stalk rotor element with the F(1) delta and epsilon subunits.</text>
</comment>
<keyword evidence="13" id="KW-1003">Cell membrane</keyword>
<dbReference type="NCBIfam" id="TIGR01260">
    <property type="entry name" value="ATP_synt_c"/>
    <property type="match status" value="1"/>
</dbReference>
<evidence type="ECO:0000256" key="6">
    <source>
        <dbReference type="ARBA" id="ARBA00022781"/>
    </source>
</evidence>
<protein>
    <recommendedName>
        <fullName evidence="13">ATP synthase subunit c</fullName>
    </recommendedName>
    <alternativeName>
        <fullName evidence="13">ATP synthase F(0) sector subunit c</fullName>
    </alternativeName>
    <alternativeName>
        <fullName evidence="13">F-type ATPase subunit c</fullName>
        <shortName evidence="13">F-ATPase subunit c</shortName>
    </alternativeName>
    <alternativeName>
        <fullName evidence="13">Lipid-binding protein</fullName>
    </alternativeName>
</protein>
<evidence type="ECO:0000256" key="9">
    <source>
        <dbReference type="ARBA" id="ARBA00023121"/>
    </source>
</evidence>
<keyword evidence="9 13" id="KW-0446">Lipid-binding</keyword>
<keyword evidence="10 13" id="KW-0472">Membrane</keyword>
<dbReference type="InterPro" id="IPR038662">
    <property type="entry name" value="ATP_synth_F0_csu_sf"/>
</dbReference>
<dbReference type="PRINTS" id="PR00124">
    <property type="entry name" value="ATPASEC"/>
</dbReference>
<evidence type="ECO:0000256" key="4">
    <source>
        <dbReference type="ARBA" id="ARBA00022547"/>
    </source>
</evidence>
<evidence type="ECO:0000256" key="1">
    <source>
        <dbReference type="ARBA" id="ARBA00004141"/>
    </source>
</evidence>
<evidence type="ECO:0000256" key="2">
    <source>
        <dbReference type="ARBA" id="ARBA00006704"/>
    </source>
</evidence>
<evidence type="ECO:0000313" key="16">
    <source>
        <dbReference type="Proteomes" id="UP001156706"/>
    </source>
</evidence>
<dbReference type="Pfam" id="PF00137">
    <property type="entry name" value="ATP-synt_C"/>
    <property type="match status" value="1"/>
</dbReference>
<feature type="domain" description="V-ATPase proteolipid subunit C-like" evidence="14">
    <location>
        <begin position="16"/>
        <end position="78"/>
    </location>
</feature>
<dbReference type="InterPro" id="IPR005953">
    <property type="entry name" value="ATP_synth_csu_bac/chlpt"/>
</dbReference>
<dbReference type="InterPro" id="IPR000454">
    <property type="entry name" value="ATP_synth_F0_csu"/>
</dbReference>
<keyword evidence="16" id="KW-1185">Reference proteome</keyword>
<evidence type="ECO:0000256" key="11">
    <source>
        <dbReference type="ARBA" id="ARBA00023310"/>
    </source>
</evidence>
<evidence type="ECO:0000256" key="8">
    <source>
        <dbReference type="ARBA" id="ARBA00023065"/>
    </source>
</evidence>
<evidence type="ECO:0000259" key="14">
    <source>
        <dbReference type="Pfam" id="PF00137"/>
    </source>
</evidence>
<organism evidence="15 16">
    <name type="scientific">Chitinimonas prasina</name>
    <dbReference type="NCBI Taxonomy" id="1434937"/>
    <lineage>
        <taxon>Bacteria</taxon>
        <taxon>Pseudomonadati</taxon>
        <taxon>Pseudomonadota</taxon>
        <taxon>Betaproteobacteria</taxon>
        <taxon>Neisseriales</taxon>
        <taxon>Chitinibacteraceae</taxon>
        <taxon>Chitinimonas</taxon>
    </lineage>
</organism>
<dbReference type="PROSITE" id="PS00605">
    <property type="entry name" value="ATPASE_C"/>
    <property type="match status" value="1"/>
</dbReference>